<sequence length="119" mass="13726">MLTKLLGKKYAVETLQFLENGEKYFGEIKDSLETHKSSLSLLMKELEDADLISRREEPYRNMNKVYFKLTEKGITVLKYVNLINSLGNENNNAKNNQDVHIKNNHGIVANNIENLNVKK</sequence>
<dbReference type="InterPro" id="IPR036388">
    <property type="entry name" value="WH-like_DNA-bd_sf"/>
</dbReference>
<evidence type="ECO:0000313" key="3">
    <source>
        <dbReference type="Proteomes" id="UP000564425"/>
    </source>
</evidence>
<name>A0A7J9NUI6_METMI</name>
<proteinExistence type="predicted"/>
<accession>A0A7J9NUI6</accession>
<dbReference type="EMBL" id="JACDUH010000001">
    <property type="protein sequence ID" value="MBA2850964.1"/>
    <property type="molecule type" value="Genomic_DNA"/>
</dbReference>
<dbReference type="Gene3D" id="1.10.10.10">
    <property type="entry name" value="Winged helix-like DNA-binding domain superfamily/Winged helix DNA-binding domain"/>
    <property type="match status" value="1"/>
</dbReference>
<dbReference type="InterPro" id="IPR002577">
    <property type="entry name" value="HTH_HxlR"/>
</dbReference>
<evidence type="ECO:0000313" key="2">
    <source>
        <dbReference type="EMBL" id="MBA2850964.1"/>
    </source>
</evidence>
<dbReference type="GO" id="GO:0003677">
    <property type="term" value="F:DNA binding"/>
    <property type="evidence" value="ECO:0007669"/>
    <property type="project" value="UniProtKB-KW"/>
</dbReference>
<evidence type="ECO:0000259" key="1">
    <source>
        <dbReference type="Pfam" id="PF01638"/>
    </source>
</evidence>
<keyword evidence="2" id="KW-0238">DNA-binding</keyword>
<comment type="caution">
    <text evidence="2">The sequence shown here is derived from an EMBL/GenBank/DDBJ whole genome shotgun (WGS) entry which is preliminary data.</text>
</comment>
<feature type="domain" description="HTH hxlR-type" evidence="1">
    <location>
        <begin position="5"/>
        <end position="93"/>
    </location>
</feature>
<dbReference type="AlphaFoldDB" id="A0A7J9NUI6"/>
<dbReference type="RefSeq" id="WP_181500941.1">
    <property type="nucleotide sequence ID" value="NZ_BAAABJ010000001.1"/>
</dbReference>
<dbReference type="Proteomes" id="UP000564425">
    <property type="component" value="Unassembled WGS sequence"/>
</dbReference>
<gene>
    <name evidence="2" type="ORF">HNP86_001095</name>
</gene>
<reference evidence="2 3" key="1">
    <citation type="submission" date="2020-07" db="EMBL/GenBank/DDBJ databases">
        <title>Genomic Encyclopedia of Type Strains, Phase IV (KMG-V): Genome sequencing to study the core and pangenomes of soil and plant-associated prokaryotes.</title>
        <authorList>
            <person name="Whitman W."/>
        </authorList>
    </citation>
    <scope>NUCLEOTIDE SEQUENCE [LARGE SCALE GENOMIC DNA]</scope>
    <source>
        <strain evidence="2 3">A1</strain>
    </source>
</reference>
<dbReference type="SUPFAM" id="SSF46785">
    <property type="entry name" value="Winged helix' DNA-binding domain"/>
    <property type="match status" value="1"/>
</dbReference>
<dbReference type="Pfam" id="PF01638">
    <property type="entry name" value="HxlR"/>
    <property type="match status" value="1"/>
</dbReference>
<organism evidence="2 3">
    <name type="scientific">Methanococcus maripaludis</name>
    <name type="common">Methanococcus deltae</name>
    <dbReference type="NCBI Taxonomy" id="39152"/>
    <lineage>
        <taxon>Archaea</taxon>
        <taxon>Methanobacteriati</taxon>
        <taxon>Methanobacteriota</taxon>
        <taxon>Methanomada group</taxon>
        <taxon>Methanococci</taxon>
        <taxon>Methanococcales</taxon>
        <taxon>Methanococcaceae</taxon>
        <taxon>Methanococcus</taxon>
    </lineage>
</organism>
<dbReference type="InterPro" id="IPR036390">
    <property type="entry name" value="WH_DNA-bd_sf"/>
</dbReference>
<protein>
    <submittedName>
        <fullName evidence="2">DNA-binding HxlR family transcriptional regulator</fullName>
    </submittedName>
</protein>